<dbReference type="GO" id="GO:0032131">
    <property type="term" value="F:alkylated DNA binding"/>
    <property type="evidence" value="ECO:0007669"/>
    <property type="project" value="TreeGrafter"/>
</dbReference>
<sequence>MPVTNFSQDKDSLYIPLPKEFSFQEVLLYLSRSSIEILHYLEGEKVYKLLHVEEQMILLEISQKDDDTLQIRFVDKKPSSKHAKIYVVQYICEWLDLDTELHQFYDLVKNDKILGTLITRYHGLRIVGIPDLFESLCWAVIGQQINLTFAYTLKRRFVENFGRSYEWNNRSHWIFPEPSQLSDQSIQQLRQLQFTQRKAEYIVGIAKEIVNGNLLKKTMIKDLQKAEQQLLAIRGVGPWTAHYAMMRCFRNPSAFPIGDVGLHNALKHLLLRDEKPKLDEIKKIFMPWKNWEAYAVFYLWRSLEDV</sequence>
<comment type="catalytic activity">
    <reaction evidence="1">
        <text>Hydrolysis of alkylated DNA, releasing 3-methyladenine, 3-methylguanine, 7-methylguanine and 7-methyladenine.</text>
        <dbReference type="EC" id="3.2.2.21"/>
    </reaction>
</comment>
<comment type="similarity">
    <text evidence="2">Belongs to the alkylbase DNA glycosidase AlkA family.</text>
</comment>
<keyword evidence="5" id="KW-0378">Hydrolase</keyword>
<dbReference type="InterPro" id="IPR003265">
    <property type="entry name" value="HhH-GPD_domain"/>
</dbReference>
<dbReference type="EC" id="3.2.2.21" evidence="3"/>
<organism evidence="8 9">
    <name type="scientific">Shimazuella alba</name>
    <dbReference type="NCBI Taxonomy" id="2690964"/>
    <lineage>
        <taxon>Bacteria</taxon>
        <taxon>Bacillati</taxon>
        <taxon>Bacillota</taxon>
        <taxon>Bacilli</taxon>
        <taxon>Bacillales</taxon>
        <taxon>Thermoactinomycetaceae</taxon>
        <taxon>Shimazuella</taxon>
    </lineage>
</organism>
<gene>
    <name evidence="8" type="ORF">GSM42_01570</name>
</gene>
<evidence type="ECO:0000256" key="1">
    <source>
        <dbReference type="ARBA" id="ARBA00000086"/>
    </source>
</evidence>
<evidence type="ECO:0000256" key="5">
    <source>
        <dbReference type="ARBA" id="ARBA00022801"/>
    </source>
</evidence>
<dbReference type="GO" id="GO:0006307">
    <property type="term" value="P:DNA alkylation repair"/>
    <property type="evidence" value="ECO:0007669"/>
    <property type="project" value="TreeGrafter"/>
</dbReference>
<dbReference type="GO" id="GO:0005737">
    <property type="term" value="C:cytoplasm"/>
    <property type="evidence" value="ECO:0007669"/>
    <property type="project" value="TreeGrafter"/>
</dbReference>
<dbReference type="FunFam" id="1.10.340.30:FF:000004">
    <property type="entry name" value="DNA-3-methyladenine glycosylase II"/>
    <property type="match status" value="1"/>
</dbReference>
<dbReference type="AlphaFoldDB" id="A0A6I4VQ04"/>
<dbReference type="GO" id="GO:0006285">
    <property type="term" value="P:base-excision repair, AP site formation"/>
    <property type="evidence" value="ECO:0007669"/>
    <property type="project" value="TreeGrafter"/>
</dbReference>
<proteinExistence type="inferred from homology"/>
<dbReference type="InterPro" id="IPR037046">
    <property type="entry name" value="AlkA_N_sf"/>
</dbReference>
<dbReference type="PANTHER" id="PTHR43003">
    <property type="entry name" value="DNA-3-METHYLADENINE GLYCOSYLASE"/>
    <property type="match status" value="1"/>
</dbReference>
<dbReference type="InterPro" id="IPR012904">
    <property type="entry name" value="OGG_N"/>
</dbReference>
<dbReference type="Gene3D" id="1.10.1670.10">
    <property type="entry name" value="Helix-hairpin-Helix base-excision DNA repair enzymes (C-terminal)"/>
    <property type="match status" value="1"/>
</dbReference>
<dbReference type="SMART" id="SM00478">
    <property type="entry name" value="ENDO3c"/>
    <property type="match status" value="1"/>
</dbReference>
<evidence type="ECO:0000256" key="2">
    <source>
        <dbReference type="ARBA" id="ARBA00010817"/>
    </source>
</evidence>
<dbReference type="SUPFAM" id="SSF48150">
    <property type="entry name" value="DNA-glycosylase"/>
    <property type="match status" value="1"/>
</dbReference>
<dbReference type="Proteomes" id="UP000430692">
    <property type="component" value="Unassembled WGS sequence"/>
</dbReference>
<reference evidence="8 9" key="1">
    <citation type="submission" date="2019-12" db="EMBL/GenBank/DDBJ databases">
        <title>Whole-genome analyses of novel actinobacteria.</title>
        <authorList>
            <person name="Sahin N."/>
            <person name="Saygin H."/>
        </authorList>
    </citation>
    <scope>NUCLEOTIDE SEQUENCE [LARGE SCALE GENOMIC DNA]</scope>
    <source>
        <strain evidence="8 9">KC615</strain>
    </source>
</reference>
<dbReference type="InterPro" id="IPR023170">
    <property type="entry name" value="HhH_base_excis_C"/>
</dbReference>
<evidence type="ECO:0000256" key="3">
    <source>
        <dbReference type="ARBA" id="ARBA00012000"/>
    </source>
</evidence>
<evidence type="ECO:0000259" key="7">
    <source>
        <dbReference type="SMART" id="SM00478"/>
    </source>
</evidence>
<dbReference type="GO" id="GO:0008725">
    <property type="term" value="F:DNA-3-methyladenine glycosylase activity"/>
    <property type="evidence" value="ECO:0007669"/>
    <property type="project" value="TreeGrafter"/>
</dbReference>
<dbReference type="Pfam" id="PF00730">
    <property type="entry name" value="HhH-GPD"/>
    <property type="match status" value="1"/>
</dbReference>
<protein>
    <recommendedName>
        <fullName evidence="3">DNA-3-methyladenine glycosylase II</fullName>
        <ecNumber evidence="3">3.2.2.21</ecNumber>
    </recommendedName>
</protein>
<name>A0A6I4VQ04_9BACL</name>
<dbReference type="Gene3D" id="1.10.340.30">
    <property type="entry name" value="Hypothetical protein, domain 2"/>
    <property type="match status" value="1"/>
</dbReference>
<dbReference type="Gene3D" id="3.30.310.20">
    <property type="entry name" value="DNA-3-methyladenine glycosylase AlkA, N-terminal domain"/>
    <property type="match status" value="1"/>
</dbReference>
<keyword evidence="4" id="KW-0227">DNA damage</keyword>
<evidence type="ECO:0000313" key="9">
    <source>
        <dbReference type="Proteomes" id="UP000430692"/>
    </source>
</evidence>
<evidence type="ECO:0000256" key="4">
    <source>
        <dbReference type="ARBA" id="ARBA00022763"/>
    </source>
</evidence>
<accession>A0A6I4VQ04</accession>
<dbReference type="CDD" id="cd00056">
    <property type="entry name" value="ENDO3c"/>
    <property type="match status" value="1"/>
</dbReference>
<feature type="domain" description="HhH-GPD" evidence="7">
    <location>
        <begin position="141"/>
        <end position="304"/>
    </location>
</feature>
<dbReference type="GO" id="GO:0032993">
    <property type="term" value="C:protein-DNA complex"/>
    <property type="evidence" value="ECO:0007669"/>
    <property type="project" value="TreeGrafter"/>
</dbReference>
<dbReference type="PANTHER" id="PTHR43003:SF12">
    <property type="entry name" value="DNA-3-METHYLADENINE GLYCOSYLASE"/>
    <property type="match status" value="1"/>
</dbReference>
<evidence type="ECO:0000256" key="6">
    <source>
        <dbReference type="ARBA" id="ARBA00023204"/>
    </source>
</evidence>
<dbReference type="InterPro" id="IPR051912">
    <property type="entry name" value="Alkylbase_DNA_Glycosylase/TA"/>
</dbReference>
<dbReference type="EMBL" id="WUUL01000001">
    <property type="protein sequence ID" value="MXQ52461.1"/>
    <property type="molecule type" value="Genomic_DNA"/>
</dbReference>
<dbReference type="InterPro" id="IPR011257">
    <property type="entry name" value="DNA_glycosylase"/>
</dbReference>
<dbReference type="GO" id="GO:0008534">
    <property type="term" value="F:oxidized purine nucleobase lesion DNA N-glycosylase activity"/>
    <property type="evidence" value="ECO:0007669"/>
    <property type="project" value="InterPro"/>
</dbReference>
<dbReference type="GO" id="GO:0006289">
    <property type="term" value="P:nucleotide-excision repair"/>
    <property type="evidence" value="ECO:0007669"/>
    <property type="project" value="InterPro"/>
</dbReference>
<evidence type="ECO:0000313" key="8">
    <source>
        <dbReference type="EMBL" id="MXQ52461.1"/>
    </source>
</evidence>
<comment type="caution">
    <text evidence="8">The sequence shown here is derived from an EMBL/GenBank/DDBJ whole genome shotgun (WGS) entry which is preliminary data.</text>
</comment>
<dbReference type="GO" id="GO:0043916">
    <property type="term" value="F:DNA-7-methylguanine glycosylase activity"/>
    <property type="evidence" value="ECO:0007669"/>
    <property type="project" value="TreeGrafter"/>
</dbReference>
<dbReference type="Pfam" id="PF07934">
    <property type="entry name" value="OGG_N"/>
    <property type="match status" value="1"/>
</dbReference>
<keyword evidence="6" id="KW-0234">DNA repair</keyword>
<keyword evidence="9" id="KW-1185">Reference proteome</keyword>